<name>A0ABT4UHW8_9BACT</name>
<evidence type="ECO:0000256" key="10">
    <source>
        <dbReference type="SAM" id="SignalP"/>
    </source>
</evidence>
<dbReference type="SUPFAM" id="SSF49464">
    <property type="entry name" value="Carboxypeptidase regulatory domain-like"/>
    <property type="match status" value="1"/>
</dbReference>
<dbReference type="Pfam" id="PF00593">
    <property type="entry name" value="TonB_dep_Rec_b-barrel"/>
    <property type="match status" value="1"/>
</dbReference>
<dbReference type="Gene3D" id="2.40.170.20">
    <property type="entry name" value="TonB-dependent receptor, beta-barrel domain"/>
    <property type="match status" value="1"/>
</dbReference>
<keyword evidence="6 8" id="KW-0472">Membrane</keyword>
<keyword evidence="3 8" id="KW-1134">Transmembrane beta strand</keyword>
<comment type="similarity">
    <text evidence="8 9">Belongs to the TonB-dependent receptor family.</text>
</comment>
<keyword evidence="7 8" id="KW-0998">Cell outer membrane</keyword>
<sequence>MRKIAALLIACFCLIDVYSYAQKTIKGKITDSKDGSAISGATIQAKGTTLGTTSDDKGEYQISLPASVKTLVFSALGFTTVEFGVDNIPAVLSLKETNPQDDLDGVVVVGYGTRLKRDMTSSIAKVTSEEFANLPLPSVEQALQGRASGVFINSGSGKLGQGIKLRVRGISSISANQQPFVVIDGVPVVNQAIGSSDEGDNPLATINPDDIESIEVLKDAASSAIYGSRASNGVLLITTKSGRQGKSKVSAGVYTGWSTPTRKGEFLNAAQYRELFTAAAENIGEDAEELFADETGTDDWNSTNDTKWSDYSFQNGYVRQYNASISGGDAKTKFLISANYNDQKGIVYANRLNRASGRINIEHSLNSIFKLGTNIMLNQSYNYAVASDNAFSNPMQLNAIPPIQAVRNPDGTYNSNTLYYNNLLEFDGSNFNLNKTYRTISNAFVEARITPKLVFRSQAGIDFNNLQEENFLGANTLDGAPNGYSYNNQVTAKVFTNSNTLTFNTNFSENDHFDVLIGLENQKGTTSGVGATGRGFPNAKFTKIESAAVIVDGSSTETEFKFISYFARANYKLFDKYLISASFRRDGSSRFGANSKYGNYSSVSLGWILSEENFLNNSNVISLLKLRGSYGLTGNAEIGNFSSRSLYVAAAYYGLSGLITSQIGDNNLKWETTNQADLGLDFGLFDNRITGELDVFSKKTKDLLFNVPTPAINGYTVIQKNVGDMTNKGIEATINALVVKGKDFSWRTSFNISTYKNKITRLTNPVSPSSRTMGRLAEGQPFGQFYGLKYMGVDPANGDALYMMADGKTTNNPALAVDTVVGNPNPKYYGGWGNRFTFKAFDLDIQTQFVKGGDIFNIAGMFQSVNGDYFDNQTVDQMNYWKKPGDITNIPQPRWYESNGYAKSSRWVQDGSYFRVKSVNLGYNVPKTSLNKLKIESLRIYVAASNLFTFTKYTGYDPEVNTQYISDVNLGHDFYTPPQAKTITVGVNVGL</sequence>
<evidence type="ECO:0000256" key="4">
    <source>
        <dbReference type="ARBA" id="ARBA00022692"/>
    </source>
</evidence>
<evidence type="ECO:0000259" key="11">
    <source>
        <dbReference type="Pfam" id="PF00593"/>
    </source>
</evidence>
<evidence type="ECO:0000256" key="8">
    <source>
        <dbReference type="PROSITE-ProRule" id="PRU01360"/>
    </source>
</evidence>
<dbReference type="InterPro" id="IPR008969">
    <property type="entry name" value="CarboxyPept-like_regulatory"/>
</dbReference>
<dbReference type="Pfam" id="PF07715">
    <property type="entry name" value="Plug"/>
    <property type="match status" value="1"/>
</dbReference>
<evidence type="ECO:0000259" key="12">
    <source>
        <dbReference type="Pfam" id="PF07715"/>
    </source>
</evidence>
<feature type="signal peptide" evidence="10">
    <location>
        <begin position="1"/>
        <end position="21"/>
    </location>
</feature>
<dbReference type="Pfam" id="PF13715">
    <property type="entry name" value="CarbopepD_reg_2"/>
    <property type="match status" value="1"/>
</dbReference>
<evidence type="ECO:0000256" key="1">
    <source>
        <dbReference type="ARBA" id="ARBA00004571"/>
    </source>
</evidence>
<keyword evidence="4 8" id="KW-0812">Transmembrane</keyword>
<keyword evidence="10" id="KW-0732">Signal</keyword>
<dbReference type="Proteomes" id="UP001210231">
    <property type="component" value="Unassembled WGS sequence"/>
</dbReference>
<dbReference type="NCBIfam" id="TIGR04057">
    <property type="entry name" value="SusC_RagA_signa"/>
    <property type="match status" value="1"/>
</dbReference>
<dbReference type="InterPro" id="IPR023996">
    <property type="entry name" value="TonB-dep_OMP_SusC/RagA"/>
</dbReference>
<keyword evidence="14" id="KW-1185">Reference proteome</keyword>
<evidence type="ECO:0000256" key="2">
    <source>
        <dbReference type="ARBA" id="ARBA00022448"/>
    </source>
</evidence>
<dbReference type="RefSeq" id="WP_407030767.1">
    <property type="nucleotide sequence ID" value="NZ_JAQGEF010000006.1"/>
</dbReference>
<feature type="chain" id="PRO_5047372874" evidence="10">
    <location>
        <begin position="22"/>
        <end position="991"/>
    </location>
</feature>
<protein>
    <submittedName>
        <fullName evidence="13">TonB-dependent receptor</fullName>
    </submittedName>
</protein>
<evidence type="ECO:0000313" key="13">
    <source>
        <dbReference type="EMBL" id="MDA3614440.1"/>
    </source>
</evidence>
<dbReference type="InterPro" id="IPR039426">
    <property type="entry name" value="TonB-dep_rcpt-like"/>
</dbReference>
<dbReference type="InterPro" id="IPR023997">
    <property type="entry name" value="TonB-dep_OMP_SusC/RagA_CS"/>
</dbReference>
<keyword evidence="5 9" id="KW-0798">TonB box</keyword>
<gene>
    <name evidence="13" type="ORF">O3P16_06445</name>
</gene>
<comment type="caution">
    <text evidence="13">The sequence shown here is derived from an EMBL/GenBank/DDBJ whole genome shotgun (WGS) entry which is preliminary data.</text>
</comment>
<dbReference type="SUPFAM" id="SSF56935">
    <property type="entry name" value="Porins"/>
    <property type="match status" value="1"/>
</dbReference>
<dbReference type="InterPro" id="IPR036942">
    <property type="entry name" value="Beta-barrel_TonB_sf"/>
</dbReference>
<dbReference type="PROSITE" id="PS52016">
    <property type="entry name" value="TONB_DEPENDENT_REC_3"/>
    <property type="match status" value="1"/>
</dbReference>
<feature type="domain" description="TonB-dependent receptor-like beta-barrel" evidence="11">
    <location>
        <begin position="410"/>
        <end position="946"/>
    </location>
</feature>
<dbReference type="InterPro" id="IPR037066">
    <property type="entry name" value="Plug_dom_sf"/>
</dbReference>
<keyword evidence="2 8" id="KW-0813">Transport</keyword>
<feature type="domain" description="TonB-dependent receptor plug" evidence="12">
    <location>
        <begin position="116"/>
        <end position="234"/>
    </location>
</feature>
<reference evidence="13 14" key="1">
    <citation type="submission" date="2022-12" db="EMBL/GenBank/DDBJ databases">
        <title>Chitinophagaceae gen. sp. nov., a new member of the family Chitinophagaceae, isolated from soil in a chemical factory.</title>
        <authorList>
            <person name="Ke Z."/>
        </authorList>
    </citation>
    <scope>NUCLEOTIDE SEQUENCE [LARGE SCALE GENOMIC DNA]</scope>
    <source>
        <strain evidence="13 14">LY-5</strain>
    </source>
</reference>
<dbReference type="Gene3D" id="2.60.40.1120">
    <property type="entry name" value="Carboxypeptidase-like, regulatory domain"/>
    <property type="match status" value="1"/>
</dbReference>
<evidence type="ECO:0000256" key="6">
    <source>
        <dbReference type="ARBA" id="ARBA00023136"/>
    </source>
</evidence>
<dbReference type="NCBIfam" id="TIGR04056">
    <property type="entry name" value="OMP_RagA_SusC"/>
    <property type="match status" value="1"/>
</dbReference>
<comment type="subcellular location">
    <subcellularLocation>
        <location evidence="1 8">Cell outer membrane</location>
        <topology evidence="1 8">Multi-pass membrane protein</topology>
    </subcellularLocation>
</comment>
<evidence type="ECO:0000256" key="7">
    <source>
        <dbReference type="ARBA" id="ARBA00023237"/>
    </source>
</evidence>
<accession>A0ABT4UHW8</accession>
<proteinExistence type="inferred from homology"/>
<keyword evidence="13" id="KW-0675">Receptor</keyword>
<evidence type="ECO:0000313" key="14">
    <source>
        <dbReference type="Proteomes" id="UP001210231"/>
    </source>
</evidence>
<evidence type="ECO:0000256" key="9">
    <source>
        <dbReference type="RuleBase" id="RU003357"/>
    </source>
</evidence>
<evidence type="ECO:0000256" key="3">
    <source>
        <dbReference type="ARBA" id="ARBA00022452"/>
    </source>
</evidence>
<dbReference type="EMBL" id="JAQGEF010000006">
    <property type="protein sequence ID" value="MDA3614440.1"/>
    <property type="molecule type" value="Genomic_DNA"/>
</dbReference>
<dbReference type="InterPro" id="IPR000531">
    <property type="entry name" value="Beta-barrel_TonB"/>
</dbReference>
<dbReference type="Gene3D" id="2.170.130.10">
    <property type="entry name" value="TonB-dependent receptor, plug domain"/>
    <property type="match status" value="1"/>
</dbReference>
<dbReference type="InterPro" id="IPR012910">
    <property type="entry name" value="Plug_dom"/>
</dbReference>
<organism evidence="13 14">
    <name type="scientific">Polluticaenibacter yanchengensis</name>
    <dbReference type="NCBI Taxonomy" id="3014562"/>
    <lineage>
        <taxon>Bacteria</taxon>
        <taxon>Pseudomonadati</taxon>
        <taxon>Bacteroidota</taxon>
        <taxon>Chitinophagia</taxon>
        <taxon>Chitinophagales</taxon>
        <taxon>Chitinophagaceae</taxon>
        <taxon>Polluticaenibacter</taxon>
    </lineage>
</organism>
<evidence type="ECO:0000256" key="5">
    <source>
        <dbReference type="ARBA" id="ARBA00023077"/>
    </source>
</evidence>